<keyword evidence="12 13" id="KW-0472">Membrane</keyword>
<feature type="domain" description="P-type ATPase A" evidence="15">
    <location>
        <begin position="185"/>
        <end position="284"/>
    </location>
</feature>
<evidence type="ECO:0000256" key="1">
    <source>
        <dbReference type="ARBA" id="ARBA00004651"/>
    </source>
</evidence>
<dbReference type="PRINTS" id="PR00119">
    <property type="entry name" value="CATATPASE"/>
</dbReference>
<evidence type="ECO:0000256" key="6">
    <source>
        <dbReference type="ARBA" id="ARBA00022741"/>
    </source>
</evidence>
<dbReference type="GO" id="GO:0005507">
    <property type="term" value="F:copper ion binding"/>
    <property type="evidence" value="ECO:0007669"/>
    <property type="project" value="TreeGrafter"/>
</dbReference>
<accession>A0A543KS96</accession>
<dbReference type="SUPFAM" id="SSF56784">
    <property type="entry name" value="HAD-like"/>
    <property type="match status" value="1"/>
</dbReference>
<protein>
    <submittedName>
        <fullName evidence="16">Cu2+-exporting ATPase</fullName>
    </submittedName>
</protein>
<feature type="transmembrane region" description="Helical" evidence="13">
    <location>
        <begin position="329"/>
        <end position="353"/>
    </location>
</feature>
<dbReference type="InterPro" id="IPR008250">
    <property type="entry name" value="ATPase_P-typ_transduc_dom_A_sf"/>
</dbReference>
<dbReference type="SFLD" id="SFLDG00002">
    <property type="entry name" value="C1.7:_P-type_atpase_like"/>
    <property type="match status" value="1"/>
</dbReference>
<evidence type="ECO:0000256" key="13">
    <source>
        <dbReference type="RuleBase" id="RU362081"/>
    </source>
</evidence>
<feature type="transmembrane region" description="Helical" evidence="13">
    <location>
        <begin position="150"/>
        <end position="167"/>
    </location>
</feature>
<dbReference type="PANTHER" id="PTHR43520">
    <property type="entry name" value="ATP7, ISOFORM B"/>
    <property type="match status" value="1"/>
</dbReference>
<dbReference type="InterPro" id="IPR023214">
    <property type="entry name" value="HAD_sf"/>
</dbReference>
<evidence type="ECO:0000256" key="5">
    <source>
        <dbReference type="ARBA" id="ARBA00022723"/>
    </source>
</evidence>
<dbReference type="Pfam" id="PF00702">
    <property type="entry name" value="Hydrolase"/>
    <property type="match status" value="1"/>
</dbReference>
<dbReference type="SUPFAM" id="SSF81653">
    <property type="entry name" value="Calcium ATPase, transduction domain A"/>
    <property type="match status" value="1"/>
</dbReference>
<keyword evidence="11" id="KW-0186">Copper</keyword>
<dbReference type="InterPro" id="IPR023298">
    <property type="entry name" value="ATPase_P-typ_TM_dom_sf"/>
</dbReference>
<evidence type="ECO:0000256" key="9">
    <source>
        <dbReference type="ARBA" id="ARBA00022967"/>
    </source>
</evidence>
<dbReference type="NCBIfam" id="TIGR01511">
    <property type="entry name" value="ATPase-IB1_Cu"/>
    <property type="match status" value="1"/>
</dbReference>
<dbReference type="Gene3D" id="2.70.150.10">
    <property type="entry name" value="Calcium-transporting ATPase, cytoplasmic transduction domain A"/>
    <property type="match status" value="1"/>
</dbReference>
<dbReference type="NCBIfam" id="TIGR01494">
    <property type="entry name" value="ATPase_P-type"/>
    <property type="match status" value="1"/>
</dbReference>
<feature type="compositionally biased region" description="Basic and acidic residues" evidence="14">
    <location>
        <begin position="1"/>
        <end position="14"/>
    </location>
</feature>
<dbReference type="AlphaFoldDB" id="A0A543KS96"/>
<evidence type="ECO:0000256" key="4">
    <source>
        <dbReference type="ARBA" id="ARBA00022692"/>
    </source>
</evidence>
<keyword evidence="7" id="KW-0813">Transport</keyword>
<feature type="transmembrane region" description="Helical" evidence="13">
    <location>
        <begin position="664"/>
        <end position="684"/>
    </location>
</feature>
<evidence type="ECO:0000256" key="11">
    <source>
        <dbReference type="ARBA" id="ARBA00023008"/>
    </source>
</evidence>
<comment type="subcellular location">
    <subcellularLocation>
        <location evidence="1">Cell membrane</location>
        <topology evidence="1">Multi-pass membrane protein</topology>
    </subcellularLocation>
</comment>
<evidence type="ECO:0000256" key="2">
    <source>
        <dbReference type="ARBA" id="ARBA00006024"/>
    </source>
</evidence>
<dbReference type="PRINTS" id="PR00120">
    <property type="entry name" value="HATPASE"/>
</dbReference>
<dbReference type="GO" id="GO:0005524">
    <property type="term" value="F:ATP binding"/>
    <property type="evidence" value="ECO:0007669"/>
    <property type="project" value="UniProtKB-UniRule"/>
</dbReference>
<keyword evidence="5 13" id="KW-0479">Metal-binding</keyword>
<feature type="transmembrane region" description="Helical" evidence="13">
    <location>
        <begin position="87"/>
        <end position="112"/>
    </location>
</feature>
<proteinExistence type="inferred from homology"/>
<dbReference type="PANTHER" id="PTHR43520:SF8">
    <property type="entry name" value="P-TYPE CU(+) TRANSPORTER"/>
    <property type="match status" value="1"/>
</dbReference>
<dbReference type="Pfam" id="PF00122">
    <property type="entry name" value="E1-E2_ATPase"/>
    <property type="match status" value="1"/>
</dbReference>
<evidence type="ECO:0000259" key="15">
    <source>
        <dbReference type="Pfam" id="PF00122"/>
    </source>
</evidence>
<keyword evidence="4 13" id="KW-0812">Transmembrane</keyword>
<dbReference type="InterPro" id="IPR001757">
    <property type="entry name" value="P_typ_ATPase"/>
</dbReference>
<reference evidence="16 17" key="1">
    <citation type="submission" date="2019-06" db="EMBL/GenBank/DDBJ databases">
        <title>Sequencing the genomes of 1000 actinobacteria strains.</title>
        <authorList>
            <person name="Klenk H.-P."/>
        </authorList>
    </citation>
    <scope>NUCLEOTIDE SEQUENCE [LARGE SCALE GENOMIC DNA]</scope>
    <source>
        <strain evidence="16 17">DSM 20427</strain>
    </source>
</reference>
<dbReference type="InterPro" id="IPR018303">
    <property type="entry name" value="ATPase_P-typ_P_site"/>
</dbReference>
<dbReference type="InterPro" id="IPR059000">
    <property type="entry name" value="ATPase_P-type_domA"/>
</dbReference>
<evidence type="ECO:0000256" key="12">
    <source>
        <dbReference type="ARBA" id="ARBA00023136"/>
    </source>
</evidence>
<dbReference type="PROSITE" id="PS00154">
    <property type="entry name" value="ATPASE_E1_E2"/>
    <property type="match status" value="1"/>
</dbReference>
<dbReference type="GO" id="GO:0055070">
    <property type="term" value="P:copper ion homeostasis"/>
    <property type="evidence" value="ECO:0007669"/>
    <property type="project" value="TreeGrafter"/>
</dbReference>
<feature type="transmembrane region" description="Helical" evidence="13">
    <location>
        <begin position="639"/>
        <end position="658"/>
    </location>
</feature>
<dbReference type="NCBIfam" id="TIGR01525">
    <property type="entry name" value="ATPase-IB_hvy"/>
    <property type="match status" value="1"/>
</dbReference>
<organism evidence="16 17">
    <name type="scientific">Microbacterium lacticum</name>
    <dbReference type="NCBI Taxonomy" id="33885"/>
    <lineage>
        <taxon>Bacteria</taxon>
        <taxon>Bacillati</taxon>
        <taxon>Actinomycetota</taxon>
        <taxon>Actinomycetes</taxon>
        <taxon>Micrococcales</taxon>
        <taxon>Microbacteriaceae</taxon>
        <taxon>Microbacterium</taxon>
    </lineage>
</organism>
<keyword evidence="17" id="KW-1185">Reference proteome</keyword>
<dbReference type="EMBL" id="VFPS01000003">
    <property type="protein sequence ID" value="TQM97931.1"/>
    <property type="molecule type" value="Genomic_DNA"/>
</dbReference>
<feature type="region of interest" description="Disordered" evidence="14">
    <location>
        <begin position="1"/>
        <end position="47"/>
    </location>
</feature>
<dbReference type="FunFam" id="2.70.150.10:FF:000020">
    <property type="entry name" value="Copper-exporting P-type ATPase A"/>
    <property type="match status" value="1"/>
</dbReference>
<gene>
    <name evidence="16" type="ORF">FHX68_1940</name>
</gene>
<name>A0A543KS96_9MICO</name>
<feature type="transmembrane region" description="Helical" evidence="13">
    <location>
        <begin position="124"/>
        <end position="144"/>
    </location>
</feature>
<dbReference type="InterPro" id="IPR023299">
    <property type="entry name" value="ATPase_P-typ_cyto_dom_N"/>
</dbReference>
<comment type="similarity">
    <text evidence="2 13">Belongs to the cation transport ATPase (P-type) (TC 3.A.3) family. Type IB subfamily.</text>
</comment>
<feature type="region of interest" description="Disordered" evidence="14">
    <location>
        <begin position="701"/>
        <end position="760"/>
    </location>
</feature>
<dbReference type="GO" id="GO:0016887">
    <property type="term" value="F:ATP hydrolysis activity"/>
    <property type="evidence" value="ECO:0007669"/>
    <property type="project" value="InterPro"/>
</dbReference>
<dbReference type="InterPro" id="IPR036412">
    <property type="entry name" value="HAD-like_sf"/>
</dbReference>
<evidence type="ECO:0000256" key="7">
    <source>
        <dbReference type="ARBA" id="ARBA00022796"/>
    </source>
</evidence>
<feature type="transmembrane region" description="Helical" evidence="13">
    <location>
        <begin position="57"/>
        <end position="81"/>
    </location>
</feature>
<evidence type="ECO:0000256" key="14">
    <source>
        <dbReference type="SAM" id="MobiDB-lite"/>
    </source>
</evidence>
<dbReference type="NCBIfam" id="TIGR01512">
    <property type="entry name" value="ATPase-IB2_Cd"/>
    <property type="match status" value="1"/>
</dbReference>
<dbReference type="Gene3D" id="3.40.1110.10">
    <property type="entry name" value="Calcium-transporting ATPase, cytoplasmic domain N"/>
    <property type="match status" value="1"/>
</dbReference>
<dbReference type="RefSeq" id="WP_141380628.1">
    <property type="nucleotide sequence ID" value="NZ_BJNA01000028.1"/>
</dbReference>
<dbReference type="InterPro" id="IPR044492">
    <property type="entry name" value="P_typ_ATPase_HD_dom"/>
</dbReference>
<feature type="transmembrane region" description="Helical" evidence="13">
    <location>
        <begin position="301"/>
        <end position="323"/>
    </location>
</feature>
<comment type="caution">
    <text evidence="16">The sequence shown here is derived from an EMBL/GenBank/DDBJ whole genome shotgun (WGS) entry which is preliminary data.</text>
</comment>
<keyword evidence="6 13" id="KW-0547">Nucleotide-binding</keyword>
<dbReference type="Gene3D" id="3.40.50.1000">
    <property type="entry name" value="HAD superfamily/HAD-like"/>
    <property type="match status" value="1"/>
</dbReference>
<keyword evidence="3 13" id="KW-1003">Cell membrane</keyword>
<dbReference type="InterPro" id="IPR027256">
    <property type="entry name" value="P-typ_ATPase_IB"/>
</dbReference>
<evidence type="ECO:0000256" key="3">
    <source>
        <dbReference type="ARBA" id="ARBA00022475"/>
    </source>
</evidence>
<keyword evidence="9" id="KW-1278">Translocase</keyword>
<keyword evidence="10 13" id="KW-1133">Transmembrane helix</keyword>
<dbReference type="GO" id="GO:0005886">
    <property type="term" value="C:plasma membrane"/>
    <property type="evidence" value="ECO:0007669"/>
    <property type="project" value="UniProtKB-SubCell"/>
</dbReference>
<evidence type="ECO:0000313" key="16">
    <source>
        <dbReference type="EMBL" id="TQM97931.1"/>
    </source>
</evidence>
<dbReference type="SUPFAM" id="SSF81665">
    <property type="entry name" value="Calcium ATPase, transmembrane domain M"/>
    <property type="match status" value="1"/>
</dbReference>
<keyword evidence="7" id="KW-0406">Ion transport</keyword>
<dbReference type="Proteomes" id="UP000319804">
    <property type="component" value="Unassembled WGS sequence"/>
</dbReference>
<dbReference type="SFLD" id="SFLDS00003">
    <property type="entry name" value="Haloacid_Dehalogenase"/>
    <property type="match status" value="1"/>
</dbReference>
<keyword evidence="8 13" id="KW-0067">ATP-binding</keyword>
<dbReference type="SFLD" id="SFLDF00027">
    <property type="entry name" value="p-type_atpase"/>
    <property type="match status" value="1"/>
</dbReference>
<dbReference type="GO" id="GO:0043682">
    <property type="term" value="F:P-type divalent copper transporter activity"/>
    <property type="evidence" value="ECO:0007669"/>
    <property type="project" value="TreeGrafter"/>
</dbReference>
<evidence type="ECO:0000313" key="17">
    <source>
        <dbReference type="Proteomes" id="UP000319804"/>
    </source>
</evidence>
<dbReference type="OrthoDB" id="7059309at2"/>
<feature type="compositionally biased region" description="Basic and acidic residues" evidence="14">
    <location>
        <begin position="740"/>
        <end position="760"/>
    </location>
</feature>
<sequence>MTMPTHDHDHDAPMDHGGQTGHGGHAGQHDASHAGHAGHGGHGGHDHAGHVARFRKLFWINLILAVPVVALSPMFAMILGYTVPAGLLWVSPVLGTVMYVWGGWPFLTGAAAELRTRRPGMMMLIALATTVAFLSSWGATLGILHHELEFWWELALLIVIMLLGHWIEMRSLAQTMSALDSLAALLPDEAERVEGDTVVRVAPSDLRVGDVVVVRPGGSVPADGRVVDGRADVDESMVTGESRPVSRGVGDAVTAGTVATDSGLRVEVTATGDDTTLAGIRRLVSEAQNSTSRAQLIADRAAAWLFWFALGAAAITAAVWTLVGDPDAAVVRTITVLVIACPHALGLAIPLVVSIATERAARGGVLVKDRGALESMRTVDVVVFDKTGTLTTGTPAVTEIAPAAGRTANEVLALAAAAETDSEHPLARAIVRAADDRVLAVPDASDFRSAPAVGVTATVDGREVRVGGPRLLSDIGAVEMDAADAWRRDGAIILHVAVDGDVVGALALADAVRPESHEAVEALHALGIEVVMITGDAEAVARTVAGALGIDRVFAGVRPEDKSARIAELQHEGRRVAMVGDGVNDAPALAQADVGIAIGAGTDVAIASAGIILASSDPRSVLSVIELSRATYRKMRQNLWWAAGYNLISVPLAAGVLAPVGFVLPMAVGAVLMSLSTVVVALNAQLLRRLDLSPEASTRRILDRRHRPTTAAARPWPRRCSDARNADNPALRLRSGRAKQQADLRHPTLDDVVDHPHPHR</sequence>
<evidence type="ECO:0000256" key="8">
    <source>
        <dbReference type="ARBA" id="ARBA00022840"/>
    </source>
</evidence>
<keyword evidence="7" id="KW-0187">Copper transport</keyword>
<evidence type="ECO:0000256" key="10">
    <source>
        <dbReference type="ARBA" id="ARBA00022989"/>
    </source>
</evidence>